<dbReference type="Pfam" id="PF09733">
    <property type="entry name" value="VEFS-Box"/>
    <property type="match status" value="1"/>
</dbReference>
<evidence type="ECO:0000313" key="10">
    <source>
        <dbReference type="Proteomes" id="UP001642260"/>
    </source>
</evidence>
<keyword evidence="5" id="KW-0805">Transcription regulation</keyword>
<evidence type="ECO:0000313" key="9">
    <source>
        <dbReference type="EMBL" id="CAH8384296.1"/>
    </source>
</evidence>
<dbReference type="GO" id="GO:0005634">
    <property type="term" value="C:nucleus"/>
    <property type="evidence" value="ECO:0007669"/>
    <property type="project" value="UniProtKB-ARBA"/>
</dbReference>
<feature type="compositionally biased region" description="Polar residues" evidence="7">
    <location>
        <begin position="296"/>
        <end position="329"/>
    </location>
</feature>
<keyword evidence="2" id="KW-0479">Metal-binding</keyword>
<dbReference type="InterPro" id="IPR019135">
    <property type="entry name" value="Polycomb_protein_VEFS-Box"/>
</dbReference>
<feature type="compositionally biased region" description="Basic residues" evidence="7">
    <location>
        <begin position="403"/>
        <end position="416"/>
    </location>
</feature>
<name>A0ABC8LL60_ERUVS</name>
<dbReference type="EMBL" id="CAKOAT010610710">
    <property type="protein sequence ID" value="CAH8384296.1"/>
    <property type="molecule type" value="Genomic_DNA"/>
</dbReference>
<evidence type="ECO:0000259" key="8">
    <source>
        <dbReference type="Pfam" id="PF09733"/>
    </source>
</evidence>
<feature type="region of interest" description="Disordered" evidence="7">
    <location>
        <begin position="286"/>
        <end position="422"/>
    </location>
</feature>
<dbReference type="AlphaFoldDB" id="A0ABC8LL60"/>
<organism evidence="9 10">
    <name type="scientific">Eruca vesicaria subsp. sativa</name>
    <name type="common">Garden rocket</name>
    <name type="synonym">Eruca sativa</name>
    <dbReference type="NCBI Taxonomy" id="29727"/>
    <lineage>
        <taxon>Eukaryota</taxon>
        <taxon>Viridiplantae</taxon>
        <taxon>Streptophyta</taxon>
        <taxon>Embryophyta</taxon>
        <taxon>Tracheophyta</taxon>
        <taxon>Spermatophyta</taxon>
        <taxon>Magnoliopsida</taxon>
        <taxon>eudicotyledons</taxon>
        <taxon>Gunneridae</taxon>
        <taxon>Pentapetalae</taxon>
        <taxon>rosids</taxon>
        <taxon>malvids</taxon>
        <taxon>Brassicales</taxon>
        <taxon>Brassicaceae</taxon>
        <taxon>Brassiceae</taxon>
        <taxon>Eruca</taxon>
    </lineage>
</organism>
<evidence type="ECO:0000256" key="5">
    <source>
        <dbReference type="ARBA" id="ARBA00023015"/>
    </source>
</evidence>
<accession>A0ABC8LL60</accession>
<keyword evidence="3" id="KW-0863">Zinc-finger</keyword>
<keyword evidence="4" id="KW-0862">Zinc</keyword>
<sequence length="587" mass="65287">MATGMIGTRPLTKEESELELLYGKPVTVYHILQSFSRDRGVKHHLKASHDLFDFNFRLSENGHPNFDVSVKPDAFKNGLLNFDLEEHPRVNYKYRSKSRKRGQRVGRKERKSCKIFDKYADVVPRDETNELPHVNGNNISSALTSTHLSENSNDIPTITQPEIGQCSKGTHVNGALARTQPEIGQCSKGPHVNGGNVSSALPRTQPEIGQCSKGPHVNGGNVSSALPRTHFSENINDIQTITQPEIGQCSKGPHVNGDNVSSALARTQLPENSSDIPTITQLEIGQCSKGPHVNGDNISTSLTRTPLSRKTTQIQTRTQPKRGQSSNTKGPDENGDNISSSLTRTPLSKKTTLIKTRFQPKRGQSSKAKGPDVNGTSLARTRLTRKASHIQTVTQPEIGQSSKAKRPGATRRKGFHPQRIEDEGTDLLRSRQFYHSRTLQPMTLEEVLSEADSDNERDEVFQDLQERLRLNQLVDATDEQKRFMSLWNNFMRNQTVVGDKHVPLACEKFVKLHAKELIKIEMIWQWKTFALYKLCSYRLISAETMDKCSIILQNAKDKEPAEEDADAARAANLAAAAAALKFYGNGA</sequence>
<dbReference type="PANTHER" id="PTHR22597">
    <property type="entry name" value="POLYCOMB GROUP PROTEIN"/>
    <property type="match status" value="1"/>
</dbReference>
<evidence type="ECO:0000256" key="3">
    <source>
        <dbReference type="ARBA" id="ARBA00022771"/>
    </source>
</evidence>
<gene>
    <name evidence="9" type="ORF">ERUC_LOCUS36779</name>
</gene>
<evidence type="ECO:0000256" key="4">
    <source>
        <dbReference type="ARBA" id="ARBA00022833"/>
    </source>
</evidence>
<feature type="compositionally biased region" description="Polar residues" evidence="7">
    <location>
        <begin position="389"/>
        <end position="402"/>
    </location>
</feature>
<dbReference type="CDD" id="cd21553">
    <property type="entry name" value="VEFS-box_EMF2-like"/>
    <property type="match status" value="1"/>
</dbReference>
<dbReference type="PANTHER" id="PTHR22597:SF24">
    <property type="entry name" value="POLYCOMB GROUP PROTEIN FERTILIZATION-INDEPENDENT SEED 2"/>
    <property type="match status" value="1"/>
</dbReference>
<evidence type="ECO:0000256" key="7">
    <source>
        <dbReference type="SAM" id="MobiDB-lite"/>
    </source>
</evidence>
<comment type="caution">
    <text evidence="9">The sequence shown here is derived from an EMBL/GenBank/DDBJ whole genome shotgun (WGS) entry which is preliminary data.</text>
</comment>
<keyword evidence="6" id="KW-0804">Transcription</keyword>
<feature type="domain" description="Polycomb protein VEFS-Box" evidence="8">
    <location>
        <begin position="428"/>
        <end position="545"/>
    </location>
</feature>
<reference evidence="9 10" key="1">
    <citation type="submission" date="2022-03" db="EMBL/GenBank/DDBJ databases">
        <authorList>
            <person name="Macdonald S."/>
            <person name="Ahmed S."/>
            <person name="Newling K."/>
        </authorList>
    </citation>
    <scope>NUCLEOTIDE SEQUENCE [LARGE SCALE GENOMIC DNA]</scope>
</reference>
<evidence type="ECO:0000256" key="1">
    <source>
        <dbReference type="ARBA" id="ARBA00007416"/>
    </source>
</evidence>
<feature type="compositionally biased region" description="Polar residues" evidence="7">
    <location>
        <begin position="336"/>
        <end position="354"/>
    </location>
</feature>
<comment type="similarity">
    <text evidence="1">Belongs to the VEFS (VRN2-EMF2-FIS2-SU(Z)12) family.</text>
</comment>
<dbReference type="GO" id="GO:0008270">
    <property type="term" value="F:zinc ion binding"/>
    <property type="evidence" value="ECO:0007669"/>
    <property type="project" value="UniProtKB-KW"/>
</dbReference>
<dbReference type="Proteomes" id="UP001642260">
    <property type="component" value="Unassembled WGS sequence"/>
</dbReference>
<keyword evidence="10" id="KW-1185">Reference proteome</keyword>
<protein>
    <recommendedName>
        <fullName evidence="8">Polycomb protein VEFS-Box domain-containing protein</fullName>
    </recommendedName>
</protein>
<proteinExistence type="inferred from homology"/>
<evidence type="ECO:0000256" key="6">
    <source>
        <dbReference type="ARBA" id="ARBA00023163"/>
    </source>
</evidence>
<evidence type="ECO:0000256" key="2">
    <source>
        <dbReference type="ARBA" id="ARBA00022723"/>
    </source>
</evidence>